<dbReference type="RefSeq" id="WP_368643829.1">
    <property type="nucleotide sequence ID" value="NZ_CP158252.1"/>
</dbReference>
<evidence type="ECO:0000256" key="1">
    <source>
        <dbReference type="SAM" id="MobiDB-lite"/>
    </source>
</evidence>
<dbReference type="AlphaFoldDB" id="A0AB39CL18"/>
<accession>A0AB39CL18</accession>
<name>A0AB39CL18_9BURK</name>
<gene>
    <name evidence="2" type="ORF">ABRY99_04405</name>
</gene>
<dbReference type="EMBL" id="CP158252">
    <property type="protein sequence ID" value="XDJ42821.1"/>
    <property type="molecule type" value="Genomic_DNA"/>
</dbReference>
<evidence type="ECO:0008006" key="3">
    <source>
        <dbReference type="Google" id="ProtNLM"/>
    </source>
</evidence>
<proteinExistence type="predicted"/>
<evidence type="ECO:0000313" key="2">
    <source>
        <dbReference type="EMBL" id="XDJ42821.1"/>
    </source>
</evidence>
<reference evidence="2" key="1">
    <citation type="submission" date="2024-05" db="EMBL/GenBank/DDBJ databases">
        <authorList>
            <person name="Luo Y.-C."/>
            <person name="Nicholds J."/>
            <person name="Mortimer T."/>
            <person name="Maboni G."/>
        </authorList>
    </citation>
    <scope>NUCLEOTIDE SEQUENCE</scope>
    <source>
        <strain evidence="2">153920</strain>
    </source>
</reference>
<feature type="region of interest" description="Disordered" evidence="1">
    <location>
        <begin position="113"/>
        <end position="140"/>
    </location>
</feature>
<protein>
    <recommendedName>
        <fullName evidence="3">DUF2946 domain-containing protein</fullName>
    </recommendedName>
</protein>
<organism evidence="2">
    <name type="scientific">Castellaniella ginsengisoli</name>
    <dbReference type="NCBI Taxonomy" id="546114"/>
    <lineage>
        <taxon>Bacteria</taxon>
        <taxon>Pseudomonadati</taxon>
        <taxon>Pseudomonadota</taxon>
        <taxon>Betaproteobacteria</taxon>
        <taxon>Burkholderiales</taxon>
        <taxon>Alcaligenaceae</taxon>
        <taxon>Castellaniella</taxon>
    </lineage>
</organism>
<feature type="compositionally biased region" description="Low complexity" evidence="1">
    <location>
        <begin position="128"/>
        <end position="140"/>
    </location>
</feature>
<sequence length="140" mass="14716">MSAFRRLFWLRHTIVRHALLCLTVASFLARAVIPAGYMPDVSGGPEGRVLLTLCAADGGTNALWLDWGGPPDSSSGDHFGQDCPFGIVMSQAVLPGQPALALMGDIVHRPVVPSSRNQARPPLPALGPPLGSRAPPSLFG</sequence>